<dbReference type="RefSeq" id="XP_016491667.1">
    <property type="nucleotide sequence ID" value="XM_016636181.1"/>
</dbReference>
<name>A0A1S4BS03_TOBAC</name>
<dbReference type="PANTHER" id="PTHR47665">
    <property type="entry name" value="HISTONE DEACETYLASE-LIKE PROTEIN"/>
    <property type="match status" value="1"/>
</dbReference>
<protein>
    <submittedName>
        <fullName evidence="1">Uncharacterized protein</fullName>
    </submittedName>
</protein>
<dbReference type="STRING" id="4097.A0A1S4BS03"/>
<accession>A0A1S4BS03</accession>
<dbReference type="OrthoDB" id="424012at2759"/>
<dbReference type="PANTHER" id="PTHR47665:SF1">
    <property type="entry name" value="HISTONE DEACETYLASE-LIKE PROTEIN"/>
    <property type="match status" value="1"/>
</dbReference>
<dbReference type="PaxDb" id="4097-A0A1S4BS03"/>
<organism evidence="1">
    <name type="scientific">Nicotiana tabacum</name>
    <name type="common">Common tobacco</name>
    <dbReference type="NCBI Taxonomy" id="4097"/>
    <lineage>
        <taxon>Eukaryota</taxon>
        <taxon>Viridiplantae</taxon>
        <taxon>Streptophyta</taxon>
        <taxon>Embryophyta</taxon>
        <taxon>Tracheophyta</taxon>
        <taxon>Spermatophyta</taxon>
        <taxon>Magnoliopsida</taxon>
        <taxon>eudicotyledons</taxon>
        <taxon>Gunneridae</taxon>
        <taxon>Pentapetalae</taxon>
        <taxon>asterids</taxon>
        <taxon>lamiids</taxon>
        <taxon>Solanales</taxon>
        <taxon>Solanaceae</taxon>
        <taxon>Nicotianoideae</taxon>
        <taxon>Nicotianeae</taxon>
        <taxon>Nicotiana</taxon>
    </lineage>
</organism>
<reference evidence="1" key="1">
    <citation type="submission" date="2025-08" db="UniProtKB">
        <authorList>
            <consortium name="RefSeq"/>
        </authorList>
    </citation>
    <scope>IDENTIFICATION</scope>
</reference>
<proteinExistence type="predicted"/>
<sequence length="139" mass="16031">MANEASSSTSFPVDAEDEILMLYGLESGWVEPLSHCDHLTSLSSDLSHIPTPDTHCNSCQRPLNQIFAHFSSNWSWSSTRSPPRIDSWVQFGRRFSFAIHPWLALCNRKFCSQRYTILNHIDVSSLKFERKCRTHLLFN</sequence>
<evidence type="ECO:0000313" key="1">
    <source>
        <dbReference type="RefSeq" id="XP_016491667.1"/>
    </source>
</evidence>
<dbReference type="AlphaFoldDB" id="A0A1S4BS03"/>
<gene>
    <name evidence="1" type="primary">LOC107811285</name>
</gene>
<dbReference type="KEGG" id="nta:107811285"/>